<dbReference type="GO" id="GO:0038202">
    <property type="term" value="P:TORC1 signaling"/>
    <property type="evidence" value="ECO:0007669"/>
    <property type="project" value="TreeGrafter"/>
</dbReference>
<evidence type="ECO:0000256" key="2">
    <source>
        <dbReference type="ARBA" id="ARBA00017880"/>
    </source>
</evidence>
<comment type="similarity">
    <text evidence="1 5">Belongs to the NPR3 family.</text>
</comment>
<dbReference type="EMBL" id="JACCJB010000015">
    <property type="protein sequence ID" value="KAF6220808.1"/>
    <property type="molecule type" value="Genomic_DNA"/>
</dbReference>
<feature type="compositionally biased region" description="Basic and acidic residues" evidence="6">
    <location>
        <begin position="111"/>
        <end position="126"/>
    </location>
</feature>
<comment type="caution">
    <text evidence="8">The sequence shown here is derived from an EMBL/GenBank/DDBJ whole genome shotgun (WGS) entry which is preliminary data.</text>
</comment>
<dbReference type="Pfam" id="PF03666">
    <property type="entry name" value="NPR3"/>
    <property type="match status" value="1"/>
</dbReference>
<dbReference type="PANTHER" id="PTHR13153:SF5">
    <property type="entry name" value="GATOR COMPLEX PROTEIN NPRL3"/>
    <property type="match status" value="1"/>
</dbReference>
<feature type="region of interest" description="Disordered" evidence="6">
    <location>
        <begin position="1"/>
        <end position="27"/>
    </location>
</feature>
<name>A0A8H6CCJ1_9LECA</name>
<evidence type="ECO:0000256" key="6">
    <source>
        <dbReference type="SAM" id="MobiDB-lite"/>
    </source>
</evidence>
<dbReference type="GO" id="GO:0005774">
    <property type="term" value="C:vacuolar membrane"/>
    <property type="evidence" value="ECO:0007669"/>
    <property type="project" value="UniProtKB-SubCell"/>
</dbReference>
<keyword evidence="5" id="KW-0469">Meiosis</keyword>
<dbReference type="Proteomes" id="UP000593566">
    <property type="component" value="Unassembled WGS sequence"/>
</dbReference>
<dbReference type="PROSITE" id="PS51808">
    <property type="entry name" value="CHCH"/>
    <property type="match status" value="1"/>
</dbReference>
<keyword evidence="9" id="KW-1185">Reference proteome</keyword>
<evidence type="ECO:0000256" key="5">
    <source>
        <dbReference type="RuleBase" id="RU368069"/>
    </source>
</evidence>
<dbReference type="InterPro" id="IPR005365">
    <property type="entry name" value="Npr3"/>
</dbReference>
<comment type="subcellular location">
    <subcellularLocation>
        <location evidence="5">Vacuole membrane</location>
        <topology evidence="5">Peripheral membrane protein</topology>
    </subcellularLocation>
</comment>
<evidence type="ECO:0000313" key="8">
    <source>
        <dbReference type="EMBL" id="KAF6220808.1"/>
    </source>
</evidence>
<evidence type="ECO:0000256" key="4">
    <source>
        <dbReference type="ARBA" id="ARBA00030028"/>
    </source>
</evidence>
<dbReference type="GO" id="GO:0034198">
    <property type="term" value="P:cellular response to amino acid starvation"/>
    <property type="evidence" value="ECO:0007669"/>
    <property type="project" value="TreeGrafter"/>
</dbReference>
<feature type="domain" description="GATOR1 complex protein NPRL3 C-terminal HTH" evidence="7">
    <location>
        <begin position="758"/>
        <end position="800"/>
    </location>
</feature>
<comment type="function">
    <text evidence="3 5">Mediates inactivation of the TORC1 complex in response to amino acid starvation. Required for meiotic nuclear division.</text>
</comment>
<dbReference type="GO" id="GO:0010508">
    <property type="term" value="P:positive regulation of autophagy"/>
    <property type="evidence" value="ECO:0007669"/>
    <property type="project" value="TreeGrafter"/>
</dbReference>
<feature type="region of interest" description="Disordered" evidence="6">
    <location>
        <begin position="233"/>
        <end position="326"/>
    </location>
</feature>
<feature type="compositionally biased region" description="Basic and acidic residues" evidence="6">
    <location>
        <begin position="286"/>
        <end position="305"/>
    </location>
</feature>
<feature type="compositionally biased region" description="Acidic residues" evidence="6">
    <location>
        <begin position="127"/>
        <end position="141"/>
    </location>
</feature>
<proteinExistence type="inferred from homology"/>
<dbReference type="Pfam" id="PF24064">
    <property type="entry name" value="HTH_NPRL3"/>
    <property type="match status" value="1"/>
</dbReference>
<reference evidence="8 9" key="1">
    <citation type="journal article" date="2020" name="Genomics">
        <title>Complete, high-quality genomes from long-read metagenomic sequencing of two wolf lichen thalli reveals enigmatic genome architecture.</title>
        <authorList>
            <person name="McKenzie S.K."/>
            <person name="Walston R.F."/>
            <person name="Allen J.L."/>
        </authorList>
    </citation>
    <scope>NUCLEOTIDE SEQUENCE [LARGE SCALE GENOMIC DNA]</scope>
    <source>
        <strain evidence="8">WasteWater1</strain>
    </source>
</reference>
<evidence type="ECO:0000259" key="7">
    <source>
        <dbReference type="Pfam" id="PF24064"/>
    </source>
</evidence>
<sequence>MSFGGPGGGQKSAKPIPPERGSFPLDHDGECKPIIADYLRCLRRVKGTNDQECRMMAKEYLKCRMENNLMAPDEMKNLGFAEDDKTEPIPNHAGGATAHKPRIIFHYPPKPGEDNTHFTDMFKESPADDDSSSSSSDDESQDSSAEIPKPIEPKGENGTGKSTPEVDEYGSASPEKSDGLKGVKAKLQWNDLFGYQSSVLSKVLLPAVSCHKKRFEVGLNDKVFLGRPVFARPEGTWKKPRKPRRSSSKSDVTAEKVKDVREQGKGTKVETFDYANKDSGTSGVDTHLESQSDSHRDEDTLKKEDAIEDGEPVVQTPDTKSNRTSKSDMLPLIKEKQKPLAMFHVVFVLRPPPLEYHLRVKEMYDNVTKKLSKALKWEQTRSGYVARETAVITSLTKHMDKSNSEKQNLATLYHDIISRSSLAKAISTLYNSITASQIAHISLSPALSLSLQIPFPTSISILPTALAPQLPGLWLTTANSMPTDDDVQGNGPQLGAHFTLLLLSDLHSIMADINATASPITGPLTHYLRVTTSNESFLQISQSSGIPLTEIQFLASHLIYWRRARAIPPLHQRDVYIVSPNADMRNLATASQNFAKLFPALPPLPKILYMLSHTPRPYSALIPSKDHKPTYMDILAWLMRGGWVTQLRTFAWVRVPADIKEAVAKETVMNASRKKKFSETESTDETDTDTSSASSTNLSVPPPHTSSASPSPTSSTHTTLPIPQPTTPHTPSLIPNPRLASALPSRYLSALSAYVLNTQGVDAQSAWDICVNYFDGHHAIETIPVREGWKRKRVAELMGAWEGMGLVVRGRHW</sequence>
<dbReference type="PANTHER" id="PTHR13153">
    <property type="entry name" value="CGTHBA PROTEIN -14 GENE PROTEIN"/>
    <property type="match status" value="1"/>
</dbReference>
<feature type="compositionally biased region" description="Basic residues" evidence="6">
    <location>
        <begin position="238"/>
        <end position="247"/>
    </location>
</feature>
<evidence type="ECO:0000256" key="3">
    <source>
        <dbReference type="ARBA" id="ARBA00025376"/>
    </source>
</evidence>
<feature type="compositionally biased region" description="Basic and acidic residues" evidence="6">
    <location>
        <begin position="252"/>
        <end position="271"/>
    </location>
</feature>
<feature type="region of interest" description="Disordered" evidence="6">
    <location>
        <begin position="670"/>
        <end position="736"/>
    </location>
</feature>
<dbReference type="RefSeq" id="XP_037150243.1">
    <property type="nucleotide sequence ID" value="XM_037293414.1"/>
</dbReference>
<feature type="region of interest" description="Disordered" evidence="6">
    <location>
        <begin position="82"/>
        <end position="180"/>
    </location>
</feature>
<organism evidence="8 9">
    <name type="scientific">Letharia lupina</name>
    <dbReference type="NCBI Taxonomy" id="560253"/>
    <lineage>
        <taxon>Eukaryota</taxon>
        <taxon>Fungi</taxon>
        <taxon>Dikarya</taxon>
        <taxon>Ascomycota</taxon>
        <taxon>Pezizomycotina</taxon>
        <taxon>Lecanoromycetes</taxon>
        <taxon>OSLEUM clade</taxon>
        <taxon>Lecanoromycetidae</taxon>
        <taxon>Lecanorales</taxon>
        <taxon>Lecanorineae</taxon>
        <taxon>Parmeliaceae</taxon>
        <taxon>Letharia</taxon>
    </lineage>
</organism>
<gene>
    <name evidence="8" type="ORF">HO133_002488</name>
</gene>
<feature type="compositionally biased region" description="Low complexity" evidence="6">
    <location>
        <begin position="705"/>
        <end position="721"/>
    </location>
</feature>
<accession>A0A8H6CCJ1</accession>
<protein>
    <recommendedName>
        <fullName evidence="2 5">Nitrogen permease regulator 3</fullName>
    </recommendedName>
    <alternativeName>
        <fullName evidence="4 5">Required for meiotic nuclear division protein 11</fullName>
    </alternativeName>
</protein>
<dbReference type="GO" id="GO:1904262">
    <property type="term" value="P:negative regulation of TORC1 signaling"/>
    <property type="evidence" value="ECO:0007669"/>
    <property type="project" value="TreeGrafter"/>
</dbReference>
<evidence type="ECO:0000313" key="9">
    <source>
        <dbReference type="Proteomes" id="UP000593566"/>
    </source>
</evidence>
<evidence type="ECO:0000256" key="1">
    <source>
        <dbReference type="ARBA" id="ARBA00010546"/>
    </source>
</evidence>
<dbReference type="InterPro" id="IPR056603">
    <property type="entry name" value="HTH_NPRL3"/>
</dbReference>
<dbReference type="GO" id="GO:0051321">
    <property type="term" value="P:meiotic cell cycle"/>
    <property type="evidence" value="ECO:0007669"/>
    <property type="project" value="UniProtKB-UniRule"/>
</dbReference>
<feature type="compositionally biased region" description="Gly residues" evidence="6">
    <location>
        <begin position="1"/>
        <end position="10"/>
    </location>
</feature>
<dbReference type="GO" id="GO:1990130">
    <property type="term" value="C:GATOR1 complex"/>
    <property type="evidence" value="ECO:0007669"/>
    <property type="project" value="TreeGrafter"/>
</dbReference>
<dbReference type="GeneID" id="59330901"/>
<dbReference type="AlphaFoldDB" id="A0A8H6CCJ1"/>
<keyword evidence="5" id="KW-0732">Signal</keyword>